<keyword evidence="7 14" id="KW-0812">Transmembrane</keyword>
<evidence type="ECO:0000256" key="12">
    <source>
        <dbReference type="ARBA" id="ARBA00023012"/>
    </source>
</evidence>
<dbReference type="Pfam" id="PF02518">
    <property type="entry name" value="HATPase_c"/>
    <property type="match status" value="1"/>
</dbReference>
<proteinExistence type="predicted"/>
<evidence type="ECO:0000256" key="2">
    <source>
        <dbReference type="ARBA" id="ARBA00004651"/>
    </source>
</evidence>
<keyword evidence="18" id="KW-1185">Reference proteome</keyword>
<feature type="domain" description="HAMP" evidence="16">
    <location>
        <begin position="149"/>
        <end position="201"/>
    </location>
</feature>
<keyword evidence="13 14" id="KW-0472">Membrane</keyword>
<dbReference type="Proteomes" id="UP001527090">
    <property type="component" value="Unassembled WGS sequence"/>
</dbReference>
<evidence type="ECO:0000256" key="9">
    <source>
        <dbReference type="ARBA" id="ARBA00022777"/>
    </source>
</evidence>
<dbReference type="PROSITE" id="PS50885">
    <property type="entry name" value="HAMP"/>
    <property type="match status" value="1"/>
</dbReference>
<dbReference type="EMBL" id="JAMDLY010000010">
    <property type="protein sequence ID" value="MCY9529691.1"/>
    <property type="molecule type" value="Genomic_DNA"/>
</dbReference>
<keyword evidence="12" id="KW-0902">Two-component regulatory system</keyword>
<gene>
    <name evidence="17" type="ORF">M5X04_10145</name>
</gene>
<dbReference type="CDD" id="cd06225">
    <property type="entry name" value="HAMP"/>
    <property type="match status" value="1"/>
</dbReference>
<comment type="subcellular location">
    <subcellularLocation>
        <location evidence="2">Cell membrane</location>
        <topology evidence="2">Multi-pass membrane protein</topology>
    </subcellularLocation>
</comment>
<evidence type="ECO:0000256" key="7">
    <source>
        <dbReference type="ARBA" id="ARBA00022692"/>
    </source>
</evidence>
<evidence type="ECO:0000259" key="16">
    <source>
        <dbReference type="PROSITE" id="PS50885"/>
    </source>
</evidence>
<evidence type="ECO:0000256" key="5">
    <source>
        <dbReference type="ARBA" id="ARBA00022553"/>
    </source>
</evidence>
<dbReference type="RefSeq" id="WP_021255861.1">
    <property type="nucleotide sequence ID" value="NZ_JAMDLY010000010.1"/>
</dbReference>
<keyword evidence="6" id="KW-0808">Transferase</keyword>
<evidence type="ECO:0000259" key="15">
    <source>
        <dbReference type="PROSITE" id="PS50109"/>
    </source>
</evidence>
<dbReference type="InterPro" id="IPR003594">
    <property type="entry name" value="HATPase_dom"/>
</dbReference>
<comment type="caution">
    <text evidence="17">The sequence shown here is derived from an EMBL/GenBank/DDBJ whole genome shotgun (WGS) entry which is preliminary data.</text>
</comment>
<dbReference type="InterPro" id="IPR003660">
    <property type="entry name" value="HAMP_dom"/>
</dbReference>
<evidence type="ECO:0000256" key="13">
    <source>
        <dbReference type="ARBA" id="ARBA00023136"/>
    </source>
</evidence>
<dbReference type="CDD" id="cd00082">
    <property type="entry name" value="HisKA"/>
    <property type="match status" value="1"/>
</dbReference>
<dbReference type="InterPro" id="IPR050398">
    <property type="entry name" value="HssS/ArlS-like"/>
</dbReference>
<keyword evidence="4" id="KW-1003">Cell membrane</keyword>
<organism evidence="17 18">
    <name type="scientific">Paenibacillus alvei</name>
    <name type="common">Bacillus alvei</name>
    <dbReference type="NCBI Taxonomy" id="44250"/>
    <lineage>
        <taxon>Bacteria</taxon>
        <taxon>Bacillati</taxon>
        <taxon>Bacillota</taxon>
        <taxon>Bacilli</taxon>
        <taxon>Bacillales</taxon>
        <taxon>Paenibacillaceae</taxon>
        <taxon>Paenibacillus</taxon>
    </lineage>
</organism>
<feature type="domain" description="Histidine kinase" evidence="15">
    <location>
        <begin position="216"/>
        <end position="419"/>
    </location>
</feature>
<dbReference type="SUPFAM" id="SSF47384">
    <property type="entry name" value="Homodimeric domain of signal transducing histidine kinase"/>
    <property type="match status" value="1"/>
</dbReference>
<evidence type="ECO:0000256" key="6">
    <source>
        <dbReference type="ARBA" id="ARBA00022679"/>
    </source>
</evidence>
<dbReference type="InterPro" id="IPR004358">
    <property type="entry name" value="Sig_transdc_His_kin-like_C"/>
</dbReference>
<keyword evidence="5" id="KW-0597">Phosphoprotein</keyword>
<comment type="catalytic activity">
    <reaction evidence="1">
        <text>ATP + protein L-histidine = ADP + protein N-phospho-L-histidine.</text>
        <dbReference type="EC" id="2.7.13.3"/>
    </reaction>
</comment>
<evidence type="ECO:0000256" key="8">
    <source>
        <dbReference type="ARBA" id="ARBA00022741"/>
    </source>
</evidence>
<dbReference type="PROSITE" id="PS50109">
    <property type="entry name" value="HIS_KIN"/>
    <property type="match status" value="1"/>
</dbReference>
<dbReference type="InterPro" id="IPR005467">
    <property type="entry name" value="His_kinase_dom"/>
</dbReference>
<evidence type="ECO:0000256" key="3">
    <source>
        <dbReference type="ARBA" id="ARBA00012438"/>
    </source>
</evidence>
<dbReference type="CDD" id="cd00075">
    <property type="entry name" value="HATPase"/>
    <property type="match status" value="1"/>
</dbReference>
<accession>A0ABT4E7H1</accession>
<dbReference type="InterPro" id="IPR036890">
    <property type="entry name" value="HATPase_C_sf"/>
</dbReference>
<keyword evidence="8" id="KW-0547">Nucleotide-binding</keyword>
<evidence type="ECO:0000256" key="4">
    <source>
        <dbReference type="ARBA" id="ARBA00022475"/>
    </source>
</evidence>
<dbReference type="Pfam" id="PF00512">
    <property type="entry name" value="HisKA"/>
    <property type="match status" value="1"/>
</dbReference>
<sequence>MRIKGMLLLLLVVMAAGIVLSVRVIEAEVDTRVDIVMANQVLKTVESHWPQIGEGDYSGITQQFVVLDQSGNVRYRTASGLSETVYDAIRNRDAVLDVTIEGQLAGKLIIHDDYRQSIQNIKRQLMIVMLTTFTIVTVLCALYVVFLNRSIIRPFRKLQNFALHVARGNLDFPLKMDKNNLFGAFTESFDIMREELAAARQSEYEANRSKKELVASLSHDVKTPVASIKAVSELMLMRTDDEKTIKQLGMIYAKAEQINLLVTDMFHASLEELQELKVNVAEEFSAIMKEMIMNVNYDDQIVCDPIPECIILTDAMRLQQVIDNVLSNSFKYSGTSVKITSFIDRTHLQVEIMDYGTGVSPDELPLIFNKFYRGSNIQGQSGAGLGLFISRYLMQSMQGDIQCHNRNDGFTVTLRIKLA</sequence>
<dbReference type="InterPro" id="IPR003661">
    <property type="entry name" value="HisK_dim/P_dom"/>
</dbReference>
<dbReference type="PANTHER" id="PTHR45528">
    <property type="entry name" value="SENSOR HISTIDINE KINASE CPXA"/>
    <property type="match status" value="1"/>
</dbReference>
<evidence type="ECO:0000256" key="11">
    <source>
        <dbReference type="ARBA" id="ARBA00022989"/>
    </source>
</evidence>
<dbReference type="Gene3D" id="6.10.340.10">
    <property type="match status" value="1"/>
</dbReference>
<feature type="transmembrane region" description="Helical" evidence="14">
    <location>
        <begin position="125"/>
        <end position="147"/>
    </location>
</feature>
<keyword evidence="10" id="KW-0067">ATP-binding</keyword>
<dbReference type="InterPro" id="IPR036097">
    <property type="entry name" value="HisK_dim/P_sf"/>
</dbReference>
<dbReference type="PANTHER" id="PTHR45528:SF1">
    <property type="entry name" value="SENSOR HISTIDINE KINASE CPXA"/>
    <property type="match status" value="1"/>
</dbReference>
<evidence type="ECO:0000313" key="17">
    <source>
        <dbReference type="EMBL" id="MCY9529691.1"/>
    </source>
</evidence>
<dbReference type="PRINTS" id="PR00344">
    <property type="entry name" value="BCTRLSENSOR"/>
</dbReference>
<dbReference type="Gene3D" id="1.10.287.130">
    <property type="match status" value="1"/>
</dbReference>
<dbReference type="SMART" id="SM00387">
    <property type="entry name" value="HATPase_c"/>
    <property type="match status" value="1"/>
</dbReference>
<dbReference type="SMART" id="SM00388">
    <property type="entry name" value="HisKA"/>
    <property type="match status" value="1"/>
</dbReference>
<dbReference type="EC" id="2.7.13.3" evidence="3"/>
<name>A0ABT4E7H1_PAEAL</name>
<keyword evidence="9 17" id="KW-0418">Kinase</keyword>
<dbReference type="Gene3D" id="3.30.565.10">
    <property type="entry name" value="Histidine kinase-like ATPase, C-terminal domain"/>
    <property type="match status" value="1"/>
</dbReference>
<evidence type="ECO:0000256" key="1">
    <source>
        <dbReference type="ARBA" id="ARBA00000085"/>
    </source>
</evidence>
<dbReference type="GO" id="GO:0016301">
    <property type="term" value="F:kinase activity"/>
    <property type="evidence" value="ECO:0007669"/>
    <property type="project" value="UniProtKB-KW"/>
</dbReference>
<reference evidence="17 18" key="1">
    <citation type="submission" date="2022-05" db="EMBL/GenBank/DDBJ databases">
        <title>Genome Sequencing of Bee-Associated Microbes.</title>
        <authorList>
            <person name="Dunlap C."/>
        </authorList>
    </citation>
    <scope>NUCLEOTIDE SEQUENCE [LARGE SCALE GENOMIC DNA]</scope>
    <source>
        <strain evidence="17 18">NRRL NRS-750</strain>
    </source>
</reference>
<evidence type="ECO:0000313" key="18">
    <source>
        <dbReference type="Proteomes" id="UP001527090"/>
    </source>
</evidence>
<dbReference type="SUPFAM" id="SSF55874">
    <property type="entry name" value="ATPase domain of HSP90 chaperone/DNA topoisomerase II/histidine kinase"/>
    <property type="match status" value="1"/>
</dbReference>
<dbReference type="SUPFAM" id="SSF158472">
    <property type="entry name" value="HAMP domain-like"/>
    <property type="match status" value="1"/>
</dbReference>
<protein>
    <recommendedName>
        <fullName evidence="3">histidine kinase</fullName>
        <ecNumber evidence="3">2.7.13.3</ecNumber>
    </recommendedName>
</protein>
<keyword evidence="11 14" id="KW-1133">Transmembrane helix</keyword>
<evidence type="ECO:0000256" key="10">
    <source>
        <dbReference type="ARBA" id="ARBA00022840"/>
    </source>
</evidence>
<dbReference type="SMART" id="SM00304">
    <property type="entry name" value="HAMP"/>
    <property type="match status" value="1"/>
</dbReference>
<evidence type="ECO:0000256" key="14">
    <source>
        <dbReference type="SAM" id="Phobius"/>
    </source>
</evidence>